<keyword evidence="4 7" id="KW-1133">Transmembrane helix</keyword>
<dbReference type="InterPro" id="IPR029058">
    <property type="entry name" value="AB_hydrolase_fold"/>
</dbReference>
<protein>
    <recommendedName>
        <fullName evidence="10">Transmembrane protein</fullName>
    </recommendedName>
</protein>
<feature type="compositionally biased region" description="Low complexity" evidence="6">
    <location>
        <begin position="266"/>
        <end position="278"/>
    </location>
</feature>
<comment type="similarity">
    <text evidence="2">Belongs to the TMCO4 family.</text>
</comment>
<feature type="transmembrane region" description="Helical" evidence="7">
    <location>
        <begin position="1064"/>
        <end position="1088"/>
    </location>
</feature>
<dbReference type="OrthoDB" id="277931at2759"/>
<reference evidence="8" key="1">
    <citation type="submission" date="2013-10" db="EMBL/GenBank/DDBJ databases">
        <title>Genomic analysis of the causative agents of coccidiosis in chickens.</title>
        <authorList>
            <person name="Reid A.J."/>
            <person name="Blake D."/>
            <person name="Billington K."/>
            <person name="Browne H."/>
            <person name="Dunn M."/>
            <person name="Hung S."/>
            <person name="Kawahara F."/>
            <person name="Miranda-Saavedra D."/>
            <person name="Mourier T."/>
            <person name="Nagra H."/>
            <person name="Otto T.D."/>
            <person name="Rawlings N."/>
            <person name="Sanchez A."/>
            <person name="Sanders M."/>
            <person name="Subramaniam C."/>
            <person name="Tay Y."/>
            <person name="Dear P."/>
            <person name="Doerig C."/>
            <person name="Gruber A."/>
            <person name="Parkinson J."/>
            <person name="Shirley M."/>
            <person name="Wan K.L."/>
            <person name="Berriman M."/>
            <person name="Tomley F."/>
            <person name="Pain A."/>
        </authorList>
    </citation>
    <scope>NUCLEOTIDE SEQUENCE [LARGE SCALE GENOMIC DNA]</scope>
    <source>
        <strain evidence="8">Weybridge</strain>
    </source>
</reference>
<dbReference type="EMBL" id="HG720875">
    <property type="protein sequence ID" value="CDJ59819.1"/>
    <property type="molecule type" value="Genomic_DNA"/>
</dbReference>
<feature type="compositionally biased region" description="Polar residues" evidence="6">
    <location>
        <begin position="706"/>
        <end position="715"/>
    </location>
</feature>
<feature type="compositionally biased region" description="Low complexity" evidence="6">
    <location>
        <begin position="42"/>
        <end position="52"/>
    </location>
</feature>
<dbReference type="PANTHER" id="PTHR17920:SF3">
    <property type="entry name" value="TRANSMEMBRANE AND COILED-COIL DOMAIN-CONTAINING PROTEIN 4"/>
    <property type="match status" value="1"/>
</dbReference>
<evidence type="ECO:0000256" key="6">
    <source>
        <dbReference type="SAM" id="MobiDB-lite"/>
    </source>
</evidence>
<feature type="transmembrane region" description="Helical" evidence="7">
    <location>
        <begin position="926"/>
        <end position="951"/>
    </location>
</feature>
<feature type="region of interest" description="Disordered" evidence="6">
    <location>
        <begin position="627"/>
        <end position="800"/>
    </location>
</feature>
<dbReference type="Pfam" id="PF05277">
    <property type="entry name" value="DUF726"/>
    <property type="match status" value="2"/>
</dbReference>
<feature type="compositionally biased region" description="Basic and acidic residues" evidence="6">
    <location>
        <begin position="535"/>
        <end position="544"/>
    </location>
</feature>
<dbReference type="RefSeq" id="XP_013336464.1">
    <property type="nucleotide sequence ID" value="XM_013481010.1"/>
</dbReference>
<keyword evidence="5 7" id="KW-0472">Membrane</keyword>
<dbReference type="OMA" id="PIAWREQ"/>
<evidence type="ECO:0000256" key="4">
    <source>
        <dbReference type="ARBA" id="ARBA00022989"/>
    </source>
</evidence>
<dbReference type="GeneID" id="25336495"/>
<evidence type="ECO:0000256" key="7">
    <source>
        <dbReference type="SAM" id="Phobius"/>
    </source>
</evidence>
<gene>
    <name evidence="8" type="ORF">EMWEY_00025090</name>
</gene>
<dbReference type="InterPro" id="IPR007941">
    <property type="entry name" value="DUF726"/>
</dbReference>
<dbReference type="PANTHER" id="PTHR17920">
    <property type="entry name" value="TRANSMEMBRANE AND COILED-COIL DOMAIN-CONTAINING PROTEIN 4 TMCO4"/>
    <property type="match status" value="1"/>
</dbReference>
<evidence type="ECO:0000256" key="3">
    <source>
        <dbReference type="ARBA" id="ARBA00022692"/>
    </source>
</evidence>
<sequence>MERRDKQRQQQPEPPQERPLQHVSSAGELACGRSPGERHGPASEASPSAVSPTETGEEAAMPEKCNREILLRDRRQQQALLTPLSGDPKCPLLRDLQQQELVRQHTFDDTIRPKQLSSGALSLFSRAASDAQHPTAHASGRWRQVSLSKAEEELLAAGLTTMEDLSPEQAASIAAEMRAHAREQQQLKQQLQISGAVKSVTPAGLHPLHVDVNVAPASATAAASGRWGTSDGSTSLREVRSGQLHGETSDDEGTAKEAASRSIANQDQQRQQQQPQQQHEGESEEQTCERIAASIRFQAEADLNKRRAEMAALREDAERQLLSLQLLPPQHERLASLPASFREALFGVFVCLCLRHIEECDEDFRGEITTWALGLLDALASPHLLHLGAHIANCLSKPIAWREQLQKDGVRASDIVTLDPLIHKMEAFFAEKQAETDELFRSVQLRLRASRSAESPADDALREAPDAPCSGSSGSSSNTSRNNITKGSHYTGVTGSTTSSSSSSSSTEYSHGPNWEDARRGSTLGVGGSAAEASPEQRQHEQQQIEHQQPVGDTDPRMRALLQPPPTQPGIMNEQQQQLDESQVQQQGDFSAVDGCMETHAEVKGEPCCHRAVNAAAAAAEVAVEGEIGNSQQPGGEQRTAGGADGGGLRGPAQTTVQGTAAIAVYQEHQRPQETFDDPAKPLANWEEGQQEQQKTREQKLERNQETQPQDGSPSEQQLLQQKQLQQGQELLRRGGGCTHVGEQQVTDEDESDADAPSYARGSLQQQQQGEDEVQEQQHGQGDSSEACNSSDDERGLFEGGAVPSSLSMWASEPPAYRVVFLRELTTALVTNGTFDARIQMLLDRLATELRINPLLLIRIEENLAADLLSILQANTKEGSKQKTWRRLKIAGAAVGGGVLLALTAGLAAPGIAAAVASLGSLPLSAFLASAGGMAALVSIFGAGGAGLTGWKYSRRIANIKIFEFLMLNGRSPSSLRVGIGVSGYLRDDDDVTLPWVCVTAAVSTVVGASPIRSAAASVDGTSIVVTVCSFPNPRCDLHALKWEPHVLKALGGMDFAVSASKFYLQYTVLGGLTFALFWPIALIQYAAGLDNTWMLCRERAQQAGNILADAVSDKAAVGQRPVTLAGYSMGARVIFYCLQALWKKRKFHCVHDVVLMGLPASMNAAQWRQARQVTSGRLVNVYCRTDWLLAFLYRWMEFRLQVAGLAPVTSVPGVENVDVTGLVKSHAHYPEKVPQIMSFISIEM</sequence>
<dbReference type="GO" id="GO:0016020">
    <property type="term" value="C:membrane"/>
    <property type="evidence" value="ECO:0007669"/>
    <property type="project" value="UniProtKB-SubCell"/>
</dbReference>
<keyword evidence="3 7" id="KW-0812">Transmembrane</keyword>
<feature type="compositionally biased region" description="Low complexity" evidence="6">
    <location>
        <begin position="487"/>
        <end position="512"/>
    </location>
</feature>
<comment type="subcellular location">
    <subcellularLocation>
        <location evidence="1">Membrane</location>
        <topology evidence="1">Multi-pass membrane protein</topology>
    </subcellularLocation>
</comment>
<evidence type="ECO:0008006" key="10">
    <source>
        <dbReference type="Google" id="ProtNLM"/>
    </source>
</evidence>
<organism evidence="8 9">
    <name type="scientific">Eimeria maxima</name>
    <name type="common">Coccidian parasite</name>
    <dbReference type="NCBI Taxonomy" id="5804"/>
    <lineage>
        <taxon>Eukaryota</taxon>
        <taxon>Sar</taxon>
        <taxon>Alveolata</taxon>
        <taxon>Apicomplexa</taxon>
        <taxon>Conoidasida</taxon>
        <taxon>Coccidia</taxon>
        <taxon>Eucoccidiorida</taxon>
        <taxon>Eimeriorina</taxon>
        <taxon>Eimeriidae</taxon>
        <taxon>Eimeria</taxon>
    </lineage>
</organism>
<evidence type="ECO:0000256" key="2">
    <source>
        <dbReference type="ARBA" id="ARBA00009824"/>
    </source>
</evidence>
<feature type="region of interest" description="Disordered" evidence="6">
    <location>
        <begin position="451"/>
        <end position="587"/>
    </location>
</feature>
<dbReference type="SUPFAM" id="SSF53474">
    <property type="entry name" value="alpha/beta-Hydrolases"/>
    <property type="match status" value="1"/>
</dbReference>
<name>U6MBG4_EIMMA</name>
<feature type="region of interest" description="Disordered" evidence="6">
    <location>
        <begin position="1"/>
        <end position="66"/>
    </location>
</feature>
<feature type="compositionally biased region" description="Basic and acidic residues" evidence="6">
    <location>
        <begin position="694"/>
        <end position="705"/>
    </location>
</feature>
<feature type="compositionally biased region" description="Low complexity" evidence="6">
    <location>
        <begin position="716"/>
        <end position="730"/>
    </location>
</feature>
<dbReference type="AlphaFoldDB" id="U6MBG4"/>
<feature type="region of interest" description="Disordered" evidence="6">
    <location>
        <begin position="221"/>
        <end position="287"/>
    </location>
</feature>
<dbReference type="VEuPathDB" id="ToxoDB:EMWEY_00025090"/>
<keyword evidence="9" id="KW-1185">Reference proteome</keyword>
<evidence type="ECO:0000256" key="1">
    <source>
        <dbReference type="ARBA" id="ARBA00004141"/>
    </source>
</evidence>
<dbReference type="Proteomes" id="UP000030763">
    <property type="component" value="Unassembled WGS sequence"/>
</dbReference>
<feature type="compositionally biased region" description="Low complexity" evidence="6">
    <location>
        <begin position="575"/>
        <end position="587"/>
    </location>
</feature>
<dbReference type="Gene3D" id="3.40.50.1820">
    <property type="entry name" value="alpha/beta hydrolase"/>
    <property type="match status" value="1"/>
</dbReference>
<reference evidence="8" key="2">
    <citation type="submission" date="2013-10" db="EMBL/GenBank/DDBJ databases">
        <authorList>
            <person name="Aslett M."/>
        </authorList>
    </citation>
    <scope>NUCLEOTIDE SEQUENCE [LARGE SCALE GENOMIC DNA]</scope>
    <source>
        <strain evidence="8">Weybridge</strain>
    </source>
</reference>
<evidence type="ECO:0000256" key="5">
    <source>
        <dbReference type="ARBA" id="ARBA00023136"/>
    </source>
</evidence>
<proteinExistence type="inferred from homology"/>
<feature type="transmembrane region" description="Helical" evidence="7">
    <location>
        <begin position="890"/>
        <end position="920"/>
    </location>
</feature>
<feature type="compositionally biased region" description="Basic and acidic residues" evidence="6">
    <location>
        <begin position="668"/>
        <end position="680"/>
    </location>
</feature>
<evidence type="ECO:0000313" key="9">
    <source>
        <dbReference type="Proteomes" id="UP000030763"/>
    </source>
</evidence>
<accession>U6MBG4</accession>
<evidence type="ECO:0000313" key="8">
    <source>
        <dbReference type="EMBL" id="CDJ59819.1"/>
    </source>
</evidence>